<keyword evidence="1" id="KW-0547">Nucleotide-binding</keyword>
<evidence type="ECO:0000259" key="3">
    <source>
        <dbReference type="PROSITE" id="PS50043"/>
    </source>
</evidence>
<evidence type="ECO:0000256" key="1">
    <source>
        <dbReference type="ARBA" id="ARBA00022741"/>
    </source>
</evidence>
<dbReference type="InterPro" id="IPR016032">
    <property type="entry name" value="Sig_transdc_resp-reg_C-effctor"/>
</dbReference>
<dbReference type="SUPFAM" id="SSF52540">
    <property type="entry name" value="P-loop containing nucleoside triphosphate hydrolases"/>
    <property type="match status" value="1"/>
</dbReference>
<proteinExistence type="predicted"/>
<dbReference type="InterPro" id="IPR041664">
    <property type="entry name" value="AAA_16"/>
</dbReference>
<dbReference type="PANTHER" id="PTHR16305">
    <property type="entry name" value="TESTICULAR SOLUBLE ADENYLYL CYCLASE"/>
    <property type="match status" value="1"/>
</dbReference>
<name>A0AAU3GX71_9ACTN</name>
<dbReference type="InterPro" id="IPR027417">
    <property type="entry name" value="P-loop_NTPase"/>
</dbReference>
<dbReference type="InterPro" id="IPR011990">
    <property type="entry name" value="TPR-like_helical_dom_sf"/>
</dbReference>
<accession>A0AAU3GX71</accession>
<dbReference type="EMBL" id="CP109535">
    <property type="protein sequence ID" value="WTY97015.1"/>
    <property type="molecule type" value="Genomic_DNA"/>
</dbReference>
<protein>
    <submittedName>
        <fullName evidence="4">AAA family ATPase</fullName>
    </submittedName>
</protein>
<dbReference type="AlphaFoldDB" id="A0AAU3GX71"/>
<organism evidence="4">
    <name type="scientific">Streptomyces sp. NBC_01401</name>
    <dbReference type="NCBI Taxonomy" id="2903854"/>
    <lineage>
        <taxon>Bacteria</taxon>
        <taxon>Bacillati</taxon>
        <taxon>Actinomycetota</taxon>
        <taxon>Actinomycetes</taxon>
        <taxon>Kitasatosporales</taxon>
        <taxon>Streptomycetaceae</taxon>
        <taxon>Streptomyces</taxon>
    </lineage>
</organism>
<sequence>MTLVEREEQLAFLAGLLVEVTGGKGRIAVVSGPAATGKSVLLDELTERAADAGMLPLTAIGATAETGLPLGVMGQLLRGAPLPAEQRADVRELLTTGAAGRYAPAQEFSRLLLGLAERQPLALVVDDVDQADPESLACLSYLARRMRGSRIMAAFGYSGQASHRTAGFRIELLRRPNCHSLELPLLTADGVDRLAAERLGREEADRLADECHRISGGNPLLLSALLDGRLAAAQAAAADGEMTVTDAYGQAVLALLHRSAPVLRALAQGLAVLGTSGAVDRLLGLDAAEVSRGLRELEAGGLLASGAFRHQNARATVLSEMDAEHRSELHCRAARLLHSGGGSATAIAGHLLVAGQIEDAWAVPVLEEAATLALIEGRVGPAVEYLRLACRICEDEPRLARIRTALIRAEWRINPSASTAQLAELTDALHRGHLRPSDGIVLAKALLWHGRFEDARDVLARIGLDSGLHDAETAAELRTTRPWLRCWYAPFLDHVPAAQEASASALPSTTVSWRLEAVTALDSVLSRGPSEQVVAEAERILRSSRLDGMGMDTVESALLALTYGEQAGKAAPWCDGLIEESIARQSPGRQARLTTIRAEICVRQGDLPGAERHARQALAIIPASSWGVAVGGSLASLMTALTAMGRYDEAADQLNLPVPEAMLQSRHGLHYLQARGRYELSTGHVDAALGDFLACGDLMGQWGLDTPGLIAWRADAAEAMLLLGDRDEARRLLEEQLSMSGATAPRTRGMAMRQLAATYGLRQRPTLLRKAADILQEAGDRYELARALAELARAHHQLGGLRRARLTARRAWTLADECQAQPLTCLLGVEFGWSSAERSGQENASAGADAVLSDAERRVVELASHGYTNREISKRLYITVSTVEQHLTRVYRKLNVRSRVDLPSAIAPLSRVG</sequence>
<dbReference type="Gene3D" id="1.25.40.10">
    <property type="entry name" value="Tetratricopeptide repeat domain"/>
    <property type="match status" value="1"/>
</dbReference>
<gene>
    <name evidence="4" type="ORF">OG626_19980</name>
</gene>
<dbReference type="GO" id="GO:0004016">
    <property type="term" value="F:adenylate cyclase activity"/>
    <property type="evidence" value="ECO:0007669"/>
    <property type="project" value="TreeGrafter"/>
</dbReference>
<dbReference type="Pfam" id="PF13191">
    <property type="entry name" value="AAA_16"/>
    <property type="match status" value="1"/>
</dbReference>
<dbReference type="InterPro" id="IPR036388">
    <property type="entry name" value="WH-like_DNA-bd_sf"/>
</dbReference>
<keyword evidence="2" id="KW-0067">ATP-binding</keyword>
<dbReference type="PROSITE" id="PS00622">
    <property type="entry name" value="HTH_LUXR_1"/>
    <property type="match status" value="1"/>
</dbReference>
<dbReference type="PROSITE" id="PS50043">
    <property type="entry name" value="HTH_LUXR_2"/>
    <property type="match status" value="1"/>
</dbReference>
<evidence type="ECO:0000256" key="2">
    <source>
        <dbReference type="ARBA" id="ARBA00022840"/>
    </source>
</evidence>
<dbReference type="Pfam" id="PF00196">
    <property type="entry name" value="GerE"/>
    <property type="match status" value="1"/>
</dbReference>
<dbReference type="SMART" id="SM00421">
    <property type="entry name" value="HTH_LUXR"/>
    <property type="match status" value="1"/>
</dbReference>
<dbReference type="GO" id="GO:0005524">
    <property type="term" value="F:ATP binding"/>
    <property type="evidence" value="ECO:0007669"/>
    <property type="project" value="UniProtKB-KW"/>
</dbReference>
<reference evidence="4" key="1">
    <citation type="submission" date="2022-10" db="EMBL/GenBank/DDBJ databases">
        <title>The complete genomes of actinobacterial strains from the NBC collection.</title>
        <authorList>
            <person name="Joergensen T.S."/>
            <person name="Alvarez Arevalo M."/>
            <person name="Sterndorff E.B."/>
            <person name="Faurdal D."/>
            <person name="Vuksanovic O."/>
            <person name="Mourched A.-S."/>
            <person name="Charusanti P."/>
            <person name="Shaw S."/>
            <person name="Blin K."/>
            <person name="Weber T."/>
        </authorList>
    </citation>
    <scope>NUCLEOTIDE SEQUENCE</scope>
    <source>
        <strain evidence="4">NBC_01401</strain>
    </source>
</reference>
<evidence type="ECO:0000313" key="4">
    <source>
        <dbReference type="EMBL" id="WTY97015.1"/>
    </source>
</evidence>
<dbReference type="SUPFAM" id="SSF46894">
    <property type="entry name" value="C-terminal effector domain of the bipartite response regulators"/>
    <property type="match status" value="1"/>
</dbReference>
<dbReference type="PANTHER" id="PTHR16305:SF35">
    <property type="entry name" value="TRANSCRIPTIONAL ACTIVATOR DOMAIN"/>
    <property type="match status" value="1"/>
</dbReference>
<dbReference type="SUPFAM" id="SSF48452">
    <property type="entry name" value="TPR-like"/>
    <property type="match status" value="2"/>
</dbReference>
<dbReference type="Gene3D" id="1.10.10.10">
    <property type="entry name" value="Winged helix-like DNA-binding domain superfamily/Winged helix DNA-binding domain"/>
    <property type="match status" value="1"/>
</dbReference>
<dbReference type="GO" id="GO:0005737">
    <property type="term" value="C:cytoplasm"/>
    <property type="evidence" value="ECO:0007669"/>
    <property type="project" value="TreeGrafter"/>
</dbReference>
<dbReference type="PRINTS" id="PR00038">
    <property type="entry name" value="HTHLUXR"/>
</dbReference>
<dbReference type="InterPro" id="IPR000792">
    <property type="entry name" value="Tscrpt_reg_LuxR_C"/>
</dbReference>
<feature type="domain" description="HTH luxR-type" evidence="3">
    <location>
        <begin position="845"/>
        <end position="911"/>
    </location>
</feature>
<dbReference type="GO" id="GO:0003677">
    <property type="term" value="F:DNA binding"/>
    <property type="evidence" value="ECO:0007669"/>
    <property type="project" value="InterPro"/>
</dbReference>
<dbReference type="GO" id="GO:0006355">
    <property type="term" value="P:regulation of DNA-templated transcription"/>
    <property type="evidence" value="ECO:0007669"/>
    <property type="project" value="InterPro"/>
</dbReference>
<dbReference type="CDD" id="cd06170">
    <property type="entry name" value="LuxR_C_like"/>
    <property type="match status" value="1"/>
</dbReference>